<reference evidence="1 2" key="1">
    <citation type="submission" date="2023-01" db="EMBL/GenBank/DDBJ databases">
        <title>Novel diversity within Roseofilum (Cyanobacteria; Desertifilaceae) from marine benthic mats with descriptions of four novel species.</title>
        <authorList>
            <person name="Wang Y."/>
            <person name="Berthold D.E."/>
            <person name="Hu J."/>
            <person name="Lefler F.W."/>
            <person name="Laughinghouse H.D. IV."/>
        </authorList>
    </citation>
    <scope>NUCLEOTIDE SEQUENCE [LARGE SCALE GENOMIC DNA]</scope>
    <source>
        <strain evidence="1 2">BLCC-M91</strain>
    </source>
</reference>
<proteinExistence type="predicted"/>
<dbReference type="Proteomes" id="UP001231370">
    <property type="component" value="Unassembled WGS sequence"/>
</dbReference>
<gene>
    <name evidence="1" type="ORF">PJF56_13155</name>
</gene>
<evidence type="ECO:0000313" key="2">
    <source>
        <dbReference type="Proteomes" id="UP001231370"/>
    </source>
</evidence>
<organism evidence="1 2">
    <name type="scientific">Roseofilum halophilum BLCC-M91</name>
    <dbReference type="NCBI Taxonomy" id="3022259"/>
    <lineage>
        <taxon>Bacteria</taxon>
        <taxon>Bacillati</taxon>
        <taxon>Cyanobacteriota</taxon>
        <taxon>Cyanophyceae</taxon>
        <taxon>Desertifilales</taxon>
        <taxon>Desertifilaceae</taxon>
        <taxon>Roseofilum</taxon>
        <taxon>Roseofilum halophilum</taxon>
    </lineage>
</organism>
<keyword evidence="2" id="KW-1185">Reference proteome</keyword>
<dbReference type="RefSeq" id="WP_283763118.1">
    <property type="nucleotide sequence ID" value="NZ_JAQPOK010000095.1"/>
</dbReference>
<name>A0ABT7BKV4_9CYAN</name>
<dbReference type="EMBL" id="JAQPOK010000095">
    <property type="protein sequence ID" value="MDJ1179814.1"/>
    <property type="molecule type" value="Genomic_DNA"/>
</dbReference>
<comment type="caution">
    <text evidence="1">The sequence shown here is derived from an EMBL/GenBank/DDBJ whole genome shotgun (WGS) entry which is preliminary data.</text>
</comment>
<accession>A0ABT7BKV4</accession>
<protein>
    <submittedName>
        <fullName evidence="1">Uncharacterized protein</fullName>
    </submittedName>
</protein>
<sequence length="96" mass="11424">MYSLKVSELQERLNQQKSDDHDPWQVCCGHHLVEILSLALCKAIGNQKQTEVKADRLEICLRLAYEEDYFQETQLYLKICAWERDNKNFTIARRFC</sequence>
<evidence type="ECO:0000313" key="1">
    <source>
        <dbReference type="EMBL" id="MDJ1179814.1"/>
    </source>
</evidence>